<dbReference type="AlphaFoldDB" id="A0A4C1UPC5"/>
<dbReference type="Proteomes" id="UP000299102">
    <property type="component" value="Unassembled WGS sequence"/>
</dbReference>
<feature type="compositionally biased region" description="Polar residues" evidence="1">
    <location>
        <begin position="1"/>
        <end position="14"/>
    </location>
</feature>
<gene>
    <name evidence="2" type="ORF">EVAR_21190_1</name>
</gene>
<keyword evidence="3" id="KW-1185">Reference proteome</keyword>
<organism evidence="2 3">
    <name type="scientific">Eumeta variegata</name>
    <name type="common">Bagworm moth</name>
    <name type="synonym">Eumeta japonica</name>
    <dbReference type="NCBI Taxonomy" id="151549"/>
    <lineage>
        <taxon>Eukaryota</taxon>
        <taxon>Metazoa</taxon>
        <taxon>Ecdysozoa</taxon>
        <taxon>Arthropoda</taxon>
        <taxon>Hexapoda</taxon>
        <taxon>Insecta</taxon>
        <taxon>Pterygota</taxon>
        <taxon>Neoptera</taxon>
        <taxon>Endopterygota</taxon>
        <taxon>Lepidoptera</taxon>
        <taxon>Glossata</taxon>
        <taxon>Ditrysia</taxon>
        <taxon>Tineoidea</taxon>
        <taxon>Psychidae</taxon>
        <taxon>Oiketicinae</taxon>
        <taxon>Eumeta</taxon>
    </lineage>
</organism>
<sequence>MDYSQKDWTASHDFTSPMSSPSSPIMAIRTERSERTVLNDELKSEYTIQRTRGRHPVLYIAIVLDCDWIGPVKKKEEISSLRQLSGVKRRSVGATRNGPLQNTVLDDPRILASPIPIKQRVHGSPCEMIFYKFDYVGRNIGEFQFSYMEV</sequence>
<reference evidence="2 3" key="1">
    <citation type="journal article" date="2019" name="Commun. Biol.">
        <title>The bagworm genome reveals a unique fibroin gene that provides high tensile strength.</title>
        <authorList>
            <person name="Kono N."/>
            <person name="Nakamura H."/>
            <person name="Ohtoshi R."/>
            <person name="Tomita M."/>
            <person name="Numata K."/>
            <person name="Arakawa K."/>
        </authorList>
    </citation>
    <scope>NUCLEOTIDE SEQUENCE [LARGE SCALE GENOMIC DNA]</scope>
</reference>
<feature type="region of interest" description="Disordered" evidence="1">
    <location>
        <begin position="1"/>
        <end position="24"/>
    </location>
</feature>
<proteinExistence type="predicted"/>
<accession>A0A4C1UPC5</accession>
<evidence type="ECO:0000313" key="3">
    <source>
        <dbReference type="Proteomes" id="UP000299102"/>
    </source>
</evidence>
<name>A0A4C1UPC5_EUMVA</name>
<evidence type="ECO:0000313" key="2">
    <source>
        <dbReference type="EMBL" id="GBP28070.1"/>
    </source>
</evidence>
<protein>
    <submittedName>
        <fullName evidence="2">Uncharacterized protein</fullName>
    </submittedName>
</protein>
<dbReference type="EMBL" id="BGZK01000202">
    <property type="protein sequence ID" value="GBP28070.1"/>
    <property type="molecule type" value="Genomic_DNA"/>
</dbReference>
<comment type="caution">
    <text evidence="2">The sequence shown here is derived from an EMBL/GenBank/DDBJ whole genome shotgun (WGS) entry which is preliminary data.</text>
</comment>
<evidence type="ECO:0000256" key="1">
    <source>
        <dbReference type="SAM" id="MobiDB-lite"/>
    </source>
</evidence>